<evidence type="ECO:0000256" key="1">
    <source>
        <dbReference type="SAM" id="MobiDB-lite"/>
    </source>
</evidence>
<feature type="region of interest" description="Disordered" evidence="1">
    <location>
        <begin position="720"/>
        <end position="824"/>
    </location>
</feature>
<feature type="compositionally biased region" description="Basic and acidic residues" evidence="1">
    <location>
        <begin position="789"/>
        <end position="798"/>
    </location>
</feature>
<dbReference type="Proteomes" id="UP000053800">
    <property type="component" value="Unassembled WGS sequence"/>
</dbReference>
<gene>
    <name evidence="2" type="ORF">I314_05767</name>
</gene>
<keyword evidence="3" id="KW-1185">Reference proteome</keyword>
<protein>
    <recommendedName>
        <fullName evidence="4">RNase H type-1 domain-containing protein</fullName>
    </recommendedName>
</protein>
<feature type="compositionally biased region" description="Low complexity" evidence="1">
    <location>
        <begin position="73"/>
        <end position="84"/>
    </location>
</feature>
<feature type="region of interest" description="Disordered" evidence="1">
    <location>
        <begin position="611"/>
        <end position="674"/>
    </location>
</feature>
<evidence type="ECO:0000313" key="2">
    <source>
        <dbReference type="EMBL" id="KIR58519.1"/>
    </source>
</evidence>
<name>A0ABR5B5A6_CRYGA</name>
<feature type="compositionally biased region" description="Basic and acidic residues" evidence="1">
    <location>
        <begin position="616"/>
        <end position="641"/>
    </location>
</feature>
<feature type="compositionally biased region" description="Basic and acidic residues" evidence="1">
    <location>
        <begin position="654"/>
        <end position="669"/>
    </location>
</feature>
<feature type="compositionally biased region" description="Pro residues" evidence="1">
    <location>
        <begin position="132"/>
        <end position="142"/>
    </location>
</feature>
<dbReference type="EMBL" id="KN848905">
    <property type="protein sequence ID" value="KIR58519.1"/>
    <property type="molecule type" value="Genomic_DNA"/>
</dbReference>
<evidence type="ECO:0008006" key="4">
    <source>
        <dbReference type="Google" id="ProtNLM"/>
    </source>
</evidence>
<proteinExistence type="predicted"/>
<dbReference type="InterPro" id="IPR012337">
    <property type="entry name" value="RNaseH-like_sf"/>
</dbReference>
<sequence length="1070" mass="116833">MSHYNPYSSGQPSRSLYDYRYTPTPTPPPPPPGSYRPYDPYPTENRRYPYDNPPPPPPPLPAQRGPYDDHYDPYQPSASAYQAPAPAPPPIRVPMNYSLNLPLPSQPQSIAPRQPVRPSPPRNAPYTSRPISGPPASTPPPQSSTELTILTTPTTVSVAGHTSAVYTLPPSHLPITKYVAVNREDAIELHHRLTSAHSTVWYTAACTRAGEAWSTATEWNTKENQSGKKMRGMIPGGEAIDGELAGICKAVEGFQELLHQSIRNGTPITSELVIFCDSQAAIVAIDTSSHPEALRFDHLWREICTEFLYAHITLVWIPRDSNMEGYVLTHKIAVVAAGNSYTKRRKERALLEQYVRMGAGDAEKPASVVAGPWQRGDADPSRRKAAFERPRPRPEPVKMATPATPTTTTTTAAPAPAPAAPPVSAIASLPRPTSLPSIPIPPIPAFSLAPPLPTSLTTIAQLPVPSAPIDNSPSVQVLETVGGHVETPADAPGQDLDLDDEITPRPNSIFVTNVTVDIFHFSPSHPRFANVTYFDPSSGLAACQNLNGQSVKHKLDTFDPSFLKEYEEDLQVWRDCEQALTVLPHELPEPLPSLVEVLFPDLHGWVKAMERKKKTVKDEKQEAQEAKEAEAEAEAEAKAEEEREEAEVGAELGVEDRKREREEGADDKATFFIDSHMTSSPSLAKRTRREVADVTDVQAQLASAHTPNDEQAASIESVTIGTGTGTNDGSSGSQVSSTTKDQNEEQKQNTTNVAPTLADVSSGKKDDEATHQAQSQGINVDVSSTAVIESDKKQEKNDNNNNNNNNNNDDVTTPLPSALSSVLTRPLSLPDNPFASLQKSLSALPPTPFTATTPSFQTQVETQPPLTNNLPPPITLPTHIPPPPEYPIKLSPETLRLQINIVLDSLLKLNNNNWIAHSCLIAQSIDRLRLSLEDDLGVAEECEGQSKEFERVLTGRGYTISKIDAFVIKVLNVLDGIAAAEETKKEGEEGEGEGSTQALAEKLQKLLEPFPVQTKETMESAGTMMEYLRRGQEFQEKKRLDWERRVKVMEGMAKIGDVVGGVVRYLLTEA</sequence>
<evidence type="ECO:0000313" key="3">
    <source>
        <dbReference type="Proteomes" id="UP000053800"/>
    </source>
</evidence>
<dbReference type="SUPFAM" id="SSF53098">
    <property type="entry name" value="Ribonuclease H-like"/>
    <property type="match status" value="1"/>
</dbReference>
<feature type="compositionally biased region" description="Polar residues" evidence="1">
    <location>
        <begin position="771"/>
        <end position="787"/>
    </location>
</feature>
<feature type="compositionally biased region" description="Pro residues" evidence="1">
    <location>
        <begin position="24"/>
        <end position="34"/>
    </location>
</feature>
<feature type="compositionally biased region" description="Low complexity" evidence="1">
    <location>
        <begin position="400"/>
        <end position="414"/>
    </location>
</feature>
<feature type="compositionally biased region" description="Basic and acidic residues" evidence="1">
    <location>
        <begin position="376"/>
        <end position="396"/>
    </location>
</feature>
<feature type="compositionally biased region" description="Polar residues" evidence="1">
    <location>
        <begin position="814"/>
        <end position="823"/>
    </location>
</feature>
<feature type="compositionally biased region" description="Low complexity" evidence="1">
    <location>
        <begin position="799"/>
        <end position="810"/>
    </location>
</feature>
<reference evidence="2 3" key="1">
    <citation type="submission" date="2015-01" db="EMBL/GenBank/DDBJ databases">
        <title>The Genome Sequence of Cryptococcus gattii CA1873.</title>
        <authorList>
            <consortium name="The Broad Institute Genomics Platform"/>
            <person name="Cuomo C."/>
            <person name="Litvintseva A."/>
            <person name="Chen Y."/>
            <person name="Heitman J."/>
            <person name="Sun S."/>
            <person name="Springer D."/>
            <person name="Dromer F."/>
            <person name="Young S."/>
            <person name="Zeng Q."/>
            <person name="Gargeya S."/>
            <person name="Abouelleil A."/>
            <person name="Alvarado L."/>
            <person name="Chapman S.B."/>
            <person name="Gainer-Dewar J."/>
            <person name="Goldberg J."/>
            <person name="Griggs A."/>
            <person name="Gujja S."/>
            <person name="Hansen M."/>
            <person name="Howarth C."/>
            <person name="Imamovic A."/>
            <person name="Larimer J."/>
            <person name="Murphy C."/>
            <person name="Naylor J."/>
            <person name="Pearson M."/>
            <person name="Priest M."/>
            <person name="Roberts A."/>
            <person name="Saif S."/>
            <person name="Shea T."/>
            <person name="Sykes S."/>
            <person name="Wortman J."/>
            <person name="Nusbaum C."/>
            <person name="Birren B."/>
        </authorList>
    </citation>
    <scope>NUCLEOTIDE SEQUENCE [LARGE SCALE GENOMIC DNA]</scope>
    <source>
        <strain evidence="2 3">CA1873</strain>
    </source>
</reference>
<feature type="region of interest" description="Disordered" evidence="1">
    <location>
        <begin position="365"/>
        <end position="419"/>
    </location>
</feature>
<feature type="compositionally biased region" description="Pro residues" evidence="1">
    <location>
        <begin position="51"/>
        <end position="61"/>
    </location>
</feature>
<accession>A0ABR5B5A6</accession>
<organism evidence="2 3">
    <name type="scientific">Cryptococcus bacillisporus CA1873</name>
    <dbReference type="NCBI Taxonomy" id="1296111"/>
    <lineage>
        <taxon>Eukaryota</taxon>
        <taxon>Fungi</taxon>
        <taxon>Dikarya</taxon>
        <taxon>Basidiomycota</taxon>
        <taxon>Agaricomycotina</taxon>
        <taxon>Tremellomycetes</taxon>
        <taxon>Tremellales</taxon>
        <taxon>Cryptococcaceae</taxon>
        <taxon>Cryptococcus</taxon>
        <taxon>Cryptococcus gattii species complex</taxon>
    </lineage>
</organism>
<feature type="compositionally biased region" description="Polar residues" evidence="1">
    <location>
        <begin position="1"/>
        <end position="14"/>
    </location>
</feature>
<feature type="region of interest" description="Disordered" evidence="1">
    <location>
        <begin position="1"/>
        <end position="146"/>
    </location>
</feature>